<dbReference type="PROSITE" id="PS00583">
    <property type="entry name" value="PFKB_KINASES_1"/>
    <property type="match status" value="1"/>
</dbReference>
<dbReference type="Proteomes" id="UP000887566">
    <property type="component" value="Unplaced"/>
</dbReference>
<accession>A0A914VY98</accession>
<dbReference type="GO" id="GO:0016301">
    <property type="term" value="F:kinase activity"/>
    <property type="evidence" value="ECO:0007669"/>
    <property type="project" value="UniProtKB-KW"/>
</dbReference>
<dbReference type="InterPro" id="IPR002173">
    <property type="entry name" value="Carboh/pur_kinase_PfkB_CS"/>
</dbReference>
<organism evidence="6 7">
    <name type="scientific">Plectus sambesii</name>
    <dbReference type="NCBI Taxonomy" id="2011161"/>
    <lineage>
        <taxon>Eukaryota</taxon>
        <taxon>Metazoa</taxon>
        <taxon>Ecdysozoa</taxon>
        <taxon>Nematoda</taxon>
        <taxon>Chromadorea</taxon>
        <taxon>Plectida</taxon>
        <taxon>Plectina</taxon>
        <taxon>Plectoidea</taxon>
        <taxon>Plectidae</taxon>
        <taxon>Plectus</taxon>
    </lineage>
</organism>
<dbReference type="WBParaSite" id="PSAMB.scaffold263size60343.g3975.t1">
    <property type="protein sequence ID" value="PSAMB.scaffold263size60343.g3975.t1"/>
    <property type="gene ID" value="PSAMB.scaffold263size60343.g3975"/>
</dbReference>
<reference evidence="7" key="1">
    <citation type="submission" date="2022-11" db="UniProtKB">
        <authorList>
            <consortium name="WormBaseParasite"/>
        </authorList>
    </citation>
    <scope>IDENTIFICATION</scope>
</reference>
<evidence type="ECO:0000313" key="6">
    <source>
        <dbReference type="Proteomes" id="UP000887566"/>
    </source>
</evidence>
<dbReference type="Gene3D" id="3.40.1190.20">
    <property type="match status" value="1"/>
</dbReference>
<dbReference type="AlphaFoldDB" id="A0A914VY98"/>
<feature type="domain" description="Carbohydrate kinase PfkB" evidence="5">
    <location>
        <begin position="21"/>
        <end position="306"/>
    </location>
</feature>
<dbReference type="GO" id="GO:0004730">
    <property type="term" value="F:pseudouridylate synthase activity"/>
    <property type="evidence" value="ECO:0007669"/>
    <property type="project" value="TreeGrafter"/>
</dbReference>
<keyword evidence="2" id="KW-0808">Transferase</keyword>
<protein>
    <submittedName>
        <fullName evidence="7">Carbohydrate kinase PfkB domain-containing protein</fullName>
    </submittedName>
</protein>
<evidence type="ECO:0000256" key="3">
    <source>
        <dbReference type="ARBA" id="ARBA00022723"/>
    </source>
</evidence>
<dbReference type="GO" id="GO:0016798">
    <property type="term" value="F:hydrolase activity, acting on glycosyl bonds"/>
    <property type="evidence" value="ECO:0007669"/>
    <property type="project" value="TreeGrafter"/>
</dbReference>
<dbReference type="PRINTS" id="PR00990">
    <property type="entry name" value="RIBOKINASE"/>
</dbReference>
<evidence type="ECO:0000313" key="7">
    <source>
        <dbReference type="WBParaSite" id="PSAMB.scaffold263size60343.g3975.t1"/>
    </source>
</evidence>
<name>A0A914VY98_9BILA</name>
<keyword evidence="4" id="KW-0418">Kinase</keyword>
<dbReference type="InterPro" id="IPR011611">
    <property type="entry name" value="PfkB_dom"/>
</dbReference>
<proteinExistence type="inferred from homology"/>
<dbReference type="PANTHER" id="PTHR42909">
    <property type="entry name" value="ZGC:136858"/>
    <property type="match status" value="1"/>
</dbReference>
<evidence type="ECO:0000256" key="4">
    <source>
        <dbReference type="ARBA" id="ARBA00022777"/>
    </source>
</evidence>
<evidence type="ECO:0000259" key="5">
    <source>
        <dbReference type="Pfam" id="PF00294"/>
    </source>
</evidence>
<dbReference type="GO" id="GO:0005737">
    <property type="term" value="C:cytoplasm"/>
    <property type="evidence" value="ECO:0007669"/>
    <property type="project" value="TreeGrafter"/>
</dbReference>
<dbReference type="Pfam" id="PF00294">
    <property type="entry name" value="PfkB"/>
    <property type="match status" value="1"/>
</dbReference>
<dbReference type="GO" id="GO:0046872">
    <property type="term" value="F:metal ion binding"/>
    <property type="evidence" value="ECO:0007669"/>
    <property type="project" value="UniProtKB-KW"/>
</dbReference>
<dbReference type="GO" id="GO:0006796">
    <property type="term" value="P:phosphate-containing compound metabolic process"/>
    <property type="evidence" value="ECO:0007669"/>
    <property type="project" value="UniProtKB-ARBA"/>
</dbReference>
<dbReference type="CDD" id="cd01941">
    <property type="entry name" value="YeiC_kinase_like"/>
    <property type="match status" value="1"/>
</dbReference>
<evidence type="ECO:0000256" key="1">
    <source>
        <dbReference type="ARBA" id="ARBA00010688"/>
    </source>
</evidence>
<dbReference type="InterPro" id="IPR029056">
    <property type="entry name" value="Ribokinase-like"/>
</dbReference>
<dbReference type="SUPFAM" id="SSF53613">
    <property type="entry name" value="Ribokinase-like"/>
    <property type="match status" value="1"/>
</dbReference>
<sequence>MGPAVEKRYCLAARLSATDGGTYEGTISQVCGGVGRNHADALTRLGVAVDFISVVGNDANAHFAFRYCSHMNLKHVCQLDDIPTATYLAVNVKGAVNFGIGSIQNTVARISPQLIRSKSDVIAAADYLLVDSNLSVEAIKAAVEIAASNGRPVWFEPTDVKKVGKIFDANCFHLVHTISPNANEFVGLCDAIGLAIPNKDILSDAEATAEFVLRHADQLLQTLDTLVVTLGAHGVVIVRRVEDNGRGRSEVTILPKPTCPSIESVSGGGDCFNAGLLAGRLKGLSWPDTTTLATRCAALSLQSTHPVPPSLSTLALLRNSH</sequence>
<keyword evidence="6" id="KW-1185">Reference proteome</keyword>
<dbReference type="PANTHER" id="PTHR42909:SF1">
    <property type="entry name" value="CARBOHYDRATE KINASE PFKB DOMAIN-CONTAINING PROTEIN"/>
    <property type="match status" value="1"/>
</dbReference>
<comment type="similarity">
    <text evidence="1">Belongs to the carbohydrate kinase PfkB family.</text>
</comment>
<dbReference type="InterPro" id="IPR002139">
    <property type="entry name" value="Ribo/fructo_kinase"/>
</dbReference>
<evidence type="ECO:0000256" key="2">
    <source>
        <dbReference type="ARBA" id="ARBA00022679"/>
    </source>
</evidence>
<keyword evidence="3" id="KW-0479">Metal-binding</keyword>